<keyword evidence="4" id="KW-0732">Signal</keyword>
<dbReference type="PANTHER" id="PTHR31587:SF4">
    <property type="entry name" value="TRANSMEMBRANE PROTEIN (DUF2215)"/>
    <property type="match status" value="1"/>
</dbReference>
<feature type="region of interest" description="Disordered" evidence="8">
    <location>
        <begin position="31"/>
        <end position="95"/>
    </location>
</feature>
<feature type="transmembrane region" description="Helical" evidence="9">
    <location>
        <begin position="316"/>
        <end position="336"/>
    </location>
</feature>
<comment type="subcellular location">
    <subcellularLocation>
        <location evidence="1">Nucleus inner membrane</location>
        <topology evidence="1">Multi-pass membrane protein</topology>
        <orientation evidence="1">Nucleoplasmic side</orientation>
    </subcellularLocation>
</comment>
<keyword evidence="7" id="KW-0539">Nucleus</keyword>
<feature type="transmembrane region" description="Helical" evidence="9">
    <location>
        <begin position="256"/>
        <end position="277"/>
    </location>
</feature>
<dbReference type="Proteomes" id="UP000095767">
    <property type="component" value="Unassembled WGS sequence"/>
</dbReference>
<dbReference type="OrthoDB" id="1890267at2759"/>
<dbReference type="EMBL" id="LWDX02027619">
    <property type="protein sequence ID" value="OEL29436.1"/>
    <property type="molecule type" value="Genomic_DNA"/>
</dbReference>
<dbReference type="GO" id="GO:0005637">
    <property type="term" value="C:nuclear inner membrane"/>
    <property type="evidence" value="ECO:0007669"/>
    <property type="project" value="UniProtKB-SubCell"/>
</dbReference>
<reference evidence="10 11" key="1">
    <citation type="submission" date="2016-09" db="EMBL/GenBank/DDBJ databases">
        <title>The draft genome of Dichanthelium oligosanthes: A C3 panicoid grass species.</title>
        <authorList>
            <person name="Studer A.J."/>
            <person name="Schnable J.C."/>
            <person name="Brutnell T.P."/>
        </authorList>
    </citation>
    <scope>NUCLEOTIDE SEQUENCE [LARGE SCALE GENOMIC DNA]</scope>
    <source>
        <strain evidence="11">cv. Kellogg 1175</strain>
        <tissue evidence="10">Leaf</tissue>
    </source>
</reference>
<organism evidence="10 11">
    <name type="scientific">Dichanthelium oligosanthes</name>
    <dbReference type="NCBI Taxonomy" id="888268"/>
    <lineage>
        <taxon>Eukaryota</taxon>
        <taxon>Viridiplantae</taxon>
        <taxon>Streptophyta</taxon>
        <taxon>Embryophyta</taxon>
        <taxon>Tracheophyta</taxon>
        <taxon>Spermatophyta</taxon>
        <taxon>Magnoliopsida</taxon>
        <taxon>Liliopsida</taxon>
        <taxon>Poales</taxon>
        <taxon>Poaceae</taxon>
        <taxon>PACMAD clade</taxon>
        <taxon>Panicoideae</taxon>
        <taxon>Panicodae</taxon>
        <taxon>Paniceae</taxon>
        <taxon>Dichantheliinae</taxon>
        <taxon>Dichanthelium</taxon>
    </lineage>
</organism>
<evidence type="ECO:0000256" key="1">
    <source>
        <dbReference type="ARBA" id="ARBA00004575"/>
    </source>
</evidence>
<proteinExistence type="inferred from homology"/>
<accession>A0A1E5VWE5</accession>
<evidence type="ECO:0000256" key="2">
    <source>
        <dbReference type="ARBA" id="ARBA00005748"/>
    </source>
</evidence>
<keyword evidence="11" id="KW-1185">Reference proteome</keyword>
<evidence type="ECO:0000256" key="8">
    <source>
        <dbReference type="SAM" id="MobiDB-lite"/>
    </source>
</evidence>
<evidence type="ECO:0000256" key="9">
    <source>
        <dbReference type="SAM" id="Phobius"/>
    </source>
</evidence>
<gene>
    <name evidence="10" type="ORF">BAE44_0009545</name>
</gene>
<comment type="similarity">
    <text evidence="2">Belongs to the NEMP family.</text>
</comment>
<dbReference type="AlphaFoldDB" id="A0A1E5VWE5"/>
<keyword evidence="6 9" id="KW-0472">Membrane</keyword>
<name>A0A1E5VWE5_9POAL</name>
<dbReference type="Pfam" id="PF10225">
    <property type="entry name" value="NEMP"/>
    <property type="match status" value="1"/>
</dbReference>
<evidence type="ECO:0000256" key="5">
    <source>
        <dbReference type="ARBA" id="ARBA00022989"/>
    </source>
</evidence>
<feature type="transmembrane region" description="Helical" evidence="9">
    <location>
        <begin position="356"/>
        <end position="376"/>
    </location>
</feature>
<feature type="compositionally biased region" description="Basic residues" evidence="8">
    <location>
        <begin position="57"/>
        <end position="67"/>
    </location>
</feature>
<comment type="caution">
    <text evidence="10">The sequence shown here is derived from an EMBL/GenBank/DDBJ whole genome shotgun (WGS) entry which is preliminary data.</text>
</comment>
<keyword evidence="3 9" id="KW-0812">Transmembrane</keyword>
<protein>
    <submittedName>
        <fullName evidence="10">Uncharacterized protein</fullName>
    </submittedName>
</protein>
<keyword evidence="5 9" id="KW-1133">Transmembrane helix</keyword>
<feature type="non-terminal residue" evidence="10">
    <location>
        <position position="1"/>
    </location>
</feature>
<evidence type="ECO:0000256" key="7">
    <source>
        <dbReference type="ARBA" id="ARBA00023242"/>
    </source>
</evidence>
<feature type="transmembrane region" description="Helical" evidence="9">
    <location>
        <begin position="388"/>
        <end position="408"/>
    </location>
</feature>
<feature type="compositionally biased region" description="Low complexity" evidence="8">
    <location>
        <begin position="76"/>
        <end position="86"/>
    </location>
</feature>
<evidence type="ECO:0000256" key="4">
    <source>
        <dbReference type="ARBA" id="ARBA00022729"/>
    </source>
</evidence>
<dbReference type="InterPro" id="IPR019358">
    <property type="entry name" value="NEMP_fam"/>
</dbReference>
<feature type="transmembrane region" description="Helical" evidence="9">
    <location>
        <begin position="414"/>
        <end position="431"/>
    </location>
</feature>
<evidence type="ECO:0000256" key="3">
    <source>
        <dbReference type="ARBA" id="ARBA00022692"/>
    </source>
</evidence>
<feature type="transmembrane region" description="Helical" evidence="9">
    <location>
        <begin position="283"/>
        <end position="304"/>
    </location>
</feature>
<evidence type="ECO:0000256" key="6">
    <source>
        <dbReference type="ARBA" id="ARBA00023136"/>
    </source>
</evidence>
<sequence>LPRMPFFLVENIAKKMQIHMTIFLSDQGKAAACPAGQPGRSSSRRLEQAAGQTATGHRPRRHGHRVVSKLPPTPLFPSLSPPASQSKIPKSTAAAAMPPPHRNLLLFIPSVLLLLVTSAAGFSISTPVELTVTSHPPASVNLPPARSISAGDGGAGGGPYCTRVLLRGRPSRLHDPSRFFHALRLRANASRPHGLELCFHRNATVGPCKCAASQWQKMPKSGLWVQAISPYDHRILDFRMPADPSRPVVVSTEEEFLLHRVVFLVLGLVLMVVAHTLSESVVFYYGGAMTIGIFLVVLIILFQGMKLLPTGRKSSLAIFAYSSVVGMTTYFLHYLSGLLRSFLVEIGIAEDMHNPLGIFLLVLVILAGAWFGYWGVRKLVLTEDGSVDTGVAYFVEWAILIVSAVMILQSSLDYLFAFAALILCVVIKAIAGMEGKSRFLRYLSWGHSSGTARQSSRYGDLGEEYSSMNGAHQDGFSKLHGHLRRTPRKSSPLAGSAKALSQGVARDSYYSTYHTTPERRKFSKEEYEAFTREETKKGMKQLLSSPDFNRWALANADRISVTPPGGSYSSTSSSQQRHRFFRLF</sequence>
<evidence type="ECO:0000313" key="10">
    <source>
        <dbReference type="EMBL" id="OEL29436.1"/>
    </source>
</evidence>
<evidence type="ECO:0000313" key="11">
    <source>
        <dbReference type="Proteomes" id="UP000095767"/>
    </source>
</evidence>
<dbReference type="PANTHER" id="PTHR31587">
    <property type="entry name" value="TRANSMEMBRANE PROTEIN (DUF2215)"/>
    <property type="match status" value="1"/>
</dbReference>
<dbReference type="STRING" id="888268.A0A1E5VWE5"/>